<feature type="domain" description="TonB-dependent receptor-like beta-barrel" evidence="5">
    <location>
        <begin position="4"/>
        <end position="59"/>
    </location>
</feature>
<dbReference type="Proteomes" id="UP000185578">
    <property type="component" value="Unassembled WGS sequence"/>
</dbReference>
<dbReference type="PANTHER" id="PTHR47234:SF1">
    <property type="entry name" value="TONB-DEPENDENT RECEPTOR"/>
    <property type="match status" value="1"/>
</dbReference>
<proteinExistence type="predicted"/>
<dbReference type="InterPro" id="IPR000531">
    <property type="entry name" value="Beta-barrel_TonB"/>
</dbReference>
<comment type="caution">
    <text evidence="6">The sequence shown here is derived from an EMBL/GenBank/DDBJ whole genome shotgun (WGS) entry which is preliminary data.</text>
</comment>
<dbReference type="Pfam" id="PF00593">
    <property type="entry name" value="TonB_dep_Rec_b-barrel"/>
    <property type="match status" value="1"/>
</dbReference>
<sequence>MDYTQSGTADLKSERGKSWTYGFVWSPSRSFDVSVDYWRVQIEDLLTTVDENRSLQAQRPRQRRPDRQQPAEPGQARRLRRLAVLPHRQLRPLRPAVVAGPELPLRWLNPAYSCRSELARDGVVSGPPLSRASSLLQGMTAGISSASNGLNRPL</sequence>
<keyword evidence="3" id="KW-0998">Cell outer membrane</keyword>
<evidence type="ECO:0000256" key="2">
    <source>
        <dbReference type="ARBA" id="ARBA00023136"/>
    </source>
</evidence>
<feature type="region of interest" description="Disordered" evidence="4">
    <location>
        <begin position="51"/>
        <end position="78"/>
    </location>
</feature>
<evidence type="ECO:0000313" key="7">
    <source>
        <dbReference type="Proteomes" id="UP000185578"/>
    </source>
</evidence>
<dbReference type="InterPro" id="IPR036942">
    <property type="entry name" value="Beta-barrel_TonB_sf"/>
</dbReference>
<evidence type="ECO:0000259" key="5">
    <source>
        <dbReference type="Pfam" id="PF00593"/>
    </source>
</evidence>
<dbReference type="SUPFAM" id="SSF56935">
    <property type="entry name" value="Porins"/>
    <property type="match status" value="1"/>
</dbReference>
<comment type="subcellular location">
    <subcellularLocation>
        <location evidence="1">Cell outer membrane</location>
    </subcellularLocation>
</comment>
<dbReference type="GO" id="GO:0009279">
    <property type="term" value="C:cell outer membrane"/>
    <property type="evidence" value="ECO:0007669"/>
    <property type="project" value="UniProtKB-SubCell"/>
</dbReference>
<gene>
    <name evidence="6" type="ORF">BTN82_17870</name>
</gene>
<dbReference type="EMBL" id="MSCT01000015">
    <property type="protein sequence ID" value="OLF53345.1"/>
    <property type="molecule type" value="Genomic_DNA"/>
</dbReference>
<reference evidence="6 7" key="1">
    <citation type="submission" date="2016-12" db="EMBL/GenBank/DDBJ databases">
        <authorList>
            <person name="Song W.-J."/>
            <person name="Kurnit D.M."/>
        </authorList>
    </citation>
    <scope>NUCLEOTIDE SEQUENCE [LARGE SCALE GENOMIC DNA]</scope>
    <source>
        <strain evidence="6 7">PCL1601</strain>
    </source>
</reference>
<dbReference type="Gene3D" id="2.40.170.20">
    <property type="entry name" value="TonB-dependent receptor, beta-barrel domain"/>
    <property type="match status" value="1"/>
</dbReference>
<accession>A0A1Q8ENJ5</accession>
<dbReference type="PANTHER" id="PTHR47234">
    <property type="match status" value="1"/>
</dbReference>
<evidence type="ECO:0000256" key="3">
    <source>
        <dbReference type="ARBA" id="ARBA00023237"/>
    </source>
</evidence>
<dbReference type="AlphaFoldDB" id="A0A1Q8ENJ5"/>
<organism evidence="6 7">
    <name type="scientific">Pseudomonas chlororaphis</name>
    <dbReference type="NCBI Taxonomy" id="587753"/>
    <lineage>
        <taxon>Bacteria</taxon>
        <taxon>Pseudomonadati</taxon>
        <taxon>Pseudomonadota</taxon>
        <taxon>Gammaproteobacteria</taxon>
        <taxon>Pseudomonadales</taxon>
        <taxon>Pseudomonadaceae</taxon>
        <taxon>Pseudomonas</taxon>
    </lineage>
</organism>
<protein>
    <recommendedName>
        <fullName evidence="5">TonB-dependent receptor-like beta-barrel domain-containing protein</fullName>
    </recommendedName>
</protein>
<evidence type="ECO:0000256" key="1">
    <source>
        <dbReference type="ARBA" id="ARBA00004442"/>
    </source>
</evidence>
<evidence type="ECO:0000256" key="4">
    <source>
        <dbReference type="SAM" id="MobiDB-lite"/>
    </source>
</evidence>
<name>A0A1Q8ENJ5_9PSED</name>
<evidence type="ECO:0000313" key="6">
    <source>
        <dbReference type="EMBL" id="OLF53345.1"/>
    </source>
</evidence>
<keyword evidence="2" id="KW-0472">Membrane</keyword>